<keyword evidence="5 6" id="KW-0472">Membrane</keyword>
<feature type="transmembrane region" description="Helical" evidence="6">
    <location>
        <begin position="207"/>
        <end position="227"/>
    </location>
</feature>
<evidence type="ECO:0000259" key="7">
    <source>
        <dbReference type="Pfam" id="PF00892"/>
    </source>
</evidence>
<feature type="transmembrane region" description="Helical" evidence="6">
    <location>
        <begin position="94"/>
        <end position="114"/>
    </location>
</feature>
<dbReference type="Proteomes" id="UP000027725">
    <property type="component" value="Unassembled WGS sequence"/>
</dbReference>
<sequence length="286" mass="30281">MFELETRQQSIALMVLCPISLALMGYAVKTSHHLPVAQVLLARFGISALIYTVWLGIRGFEFRAIRPLKHVLRTALGFCSVACLFGSISKIPLSTALCLSYTVPIFSYVISVCLGQVKADFRFLYVAGAVVAIAMIVQPSADISPFGALLGLASAFFGAMALFEIKRISHSEGTDAILVMYFVYATLALLLFSLFSNDTSGLGDSLAASAPQLLGVGLFGLLYQFSLVGALKHVPVATVSLALLAAIAIGYGIDIMALGAQVSLWALLGTVLLAACIGAYSRASRT</sequence>
<proteinExistence type="inferred from homology"/>
<dbReference type="InterPro" id="IPR037185">
    <property type="entry name" value="EmrE-like"/>
</dbReference>
<keyword evidence="3 6" id="KW-0812">Transmembrane</keyword>
<protein>
    <recommendedName>
        <fullName evidence="7">EamA domain-containing protein</fullName>
    </recommendedName>
</protein>
<comment type="subcellular location">
    <subcellularLocation>
        <location evidence="1">Membrane</location>
        <topology evidence="1">Multi-pass membrane protein</topology>
    </subcellularLocation>
</comment>
<dbReference type="PANTHER" id="PTHR22911:SF6">
    <property type="entry name" value="SOLUTE CARRIER FAMILY 35 MEMBER G1"/>
    <property type="match status" value="1"/>
</dbReference>
<gene>
    <name evidence="8" type="ORF">DL1_16995</name>
</gene>
<dbReference type="EMBL" id="JHEH01000056">
    <property type="protein sequence ID" value="KEP67946.1"/>
    <property type="molecule type" value="Genomic_DNA"/>
</dbReference>
<feature type="transmembrane region" description="Helical" evidence="6">
    <location>
        <begin position="121"/>
        <end position="137"/>
    </location>
</feature>
<feature type="transmembrane region" description="Helical" evidence="6">
    <location>
        <begin position="234"/>
        <end position="253"/>
    </location>
</feature>
<organism evidence="8 9">
    <name type="scientific">Thioclava dalianensis</name>
    <dbReference type="NCBI Taxonomy" id="1185766"/>
    <lineage>
        <taxon>Bacteria</taxon>
        <taxon>Pseudomonadati</taxon>
        <taxon>Pseudomonadota</taxon>
        <taxon>Alphaproteobacteria</taxon>
        <taxon>Rhodobacterales</taxon>
        <taxon>Paracoccaceae</taxon>
        <taxon>Thioclava</taxon>
    </lineage>
</organism>
<dbReference type="SUPFAM" id="SSF103481">
    <property type="entry name" value="Multidrug resistance efflux transporter EmrE"/>
    <property type="match status" value="2"/>
</dbReference>
<feature type="transmembrane region" description="Helical" evidence="6">
    <location>
        <begin position="40"/>
        <end position="59"/>
    </location>
</feature>
<feature type="transmembrane region" description="Helical" evidence="6">
    <location>
        <begin position="259"/>
        <end position="280"/>
    </location>
</feature>
<name>A0A074T817_9RHOB</name>
<comment type="similarity">
    <text evidence="2">Belongs to the drug/metabolite transporter (DMT) superfamily. 10 TMS drug/metabolite exporter (DME) (TC 2.A.7.3) family.</text>
</comment>
<evidence type="ECO:0000256" key="2">
    <source>
        <dbReference type="ARBA" id="ARBA00009853"/>
    </source>
</evidence>
<evidence type="ECO:0000256" key="1">
    <source>
        <dbReference type="ARBA" id="ARBA00004141"/>
    </source>
</evidence>
<feature type="transmembrane region" description="Helical" evidence="6">
    <location>
        <begin position="143"/>
        <end position="163"/>
    </location>
</feature>
<evidence type="ECO:0000313" key="9">
    <source>
        <dbReference type="Proteomes" id="UP000027725"/>
    </source>
</evidence>
<accession>A0A074T817</accession>
<evidence type="ECO:0000256" key="5">
    <source>
        <dbReference type="ARBA" id="ARBA00023136"/>
    </source>
</evidence>
<keyword evidence="9" id="KW-1185">Reference proteome</keyword>
<evidence type="ECO:0000256" key="4">
    <source>
        <dbReference type="ARBA" id="ARBA00022989"/>
    </source>
</evidence>
<feature type="domain" description="EamA" evidence="7">
    <location>
        <begin position="146"/>
        <end position="275"/>
    </location>
</feature>
<dbReference type="Pfam" id="PF00892">
    <property type="entry name" value="EamA"/>
    <property type="match status" value="1"/>
</dbReference>
<dbReference type="InterPro" id="IPR000620">
    <property type="entry name" value="EamA_dom"/>
</dbReference>
<feature type="transmembrane region" description="Helical" evidence="6">
    <location>
        <begin position="12"/>
        <end position="28"/>
    </location>
</feature>
<evidence type="ECO:0000256" key="3">
    <source>
        <dbReference type="ARBA" id="ARBA00022692"/>
    </source>
</evidence>
<evidence type="ECO:0000313" key="8">
    <source>
        <dbReference type="EMBL" id="KEP67946.1"/>
    </source>
</evidence>
<comment type="caution">
    <text evidence="8">The sequence shown here is derived from an EMBL/GenBank/DDBJ whole genome shotgun (WGS) entry which is preliminary data.</text>
</comment>
<feature type="transmembrane region" description="Helical" evidence="6">
    <location>
        <begin position="71"/>
        <end position="88"/>
    </location>
</feature>
<dbReference type="PANTHER" id="PTHR22911">
    <property type="entry name" value="ACYL-MALONYL CONDENSING ENZYME-RELATED"/>
    <property type="match status" value="1"/>
</dbReference>
<dbReference type="eggNOG" id="COG0697">
    <property type="taxonomic scope" value="Bacteria"/>
</dbReference>
<keyword evidence="4 6" id="KW-1133">Transmembrane helix</keyword>
<dbReference type="GO" id="GO:0016020">
    <property type="term" value="C:membrane"/>
    <property type="evidence" value="ECO:0007669"/>
    <property type="project" value="UniProtKB-SubCell"/>
</dbReference>
<reference evidence="8 9" key="1">
    <citation type="submission" date="2014-03" db="EMBL/GenBank/DDBJ databases">
        <title>The draft genome sequence of Thioclava dalianensis DLFJ1-1.</title>
        <authorList>
            <person name="Lai Q."/>
            <person name="Shao Z."/>
        </authorList>
    </citation>
    <scope>NUCLEOTIDE SEQUENCE [LARGE SCALE GENOMIC DNA]</scope>
    <source>
        <strain evidence="8 9">DLFJ1-1</strain>
    </source>
</reference>
<feature type="transmembrane region" description="Helical" evidence="6">
    <location>
        <begin position="175"/>
        <end position="195"/>
    </location>
</feature>
<dbReference type="AlphaFoldDB" id="A0A074T817"/>
<dbReference type="STRING" id="1185766.SAMN05216224_107175"/>
<evidence type="ECO:0000256" key="6">
    <source>
        <dbReference type="SAM" id="Phobius"/>
    </source>
</evidence>